<dbReference type="STRING" id="500635.MITSMUL_04917"/>
<organism evidence="1 2">
    <name type="scientific">Mitsuokella multacida DSM 20544</name>
    <dbReference type="NCBI Taxonomy" id="500635"/>
    <lineage>
        <taxon>Bacteria</taxon>
        <taxon>Bacillati</taxon>
        <taxon>Bacillota</taxon>
        <taxon>Negativicutes</taxon>
        <taxon>Selenomonadales</taxon>
        <taxon>Selenomonadaceae</taxon>
        <taxon>Mitsuokella</taxon>
    </lineage>
</organism>
<dbReference type="EMBL" id="ABWK02000018">
    <property type="protein sequence ID" value="EEX68460.1"/>
    <property type="molecule type" value="Genomic_DNA"/>
</dbReference>
<name>C9KNW3_9FIRM</name>
<proteinExistence type="predicted"/>
<sequence>MGTTPFHHCLLPQEQIKISFLQRNVTGTRLVFKYRGSTLIDFRKESPLKLWDYAPKRLSSHFMFTFMIMGGLAPSPPRCRMRLLFFLIATYESSKSHVTCQPGPHLSSSAT</sequence>
<comment type="caution">
    <text evidence="1">The sequence shown here is derived from an EMBL/GenBank/DDBJ whole genome shotgun (WGS) entry which is preliminary data.</text>
</comment>
<dbReference type="HOGENOM" id="CLU_2155474_0_0_9"/>
<evidence type="ECO:0000313" key="2">
    <source>
        <dbReference type="Proteomes" id="UP000003671"/>
    </source>
</evidence>
<gene>
    <name evidence="1" type="ORF">MITSMUL_04917</name>
</gene>
<accession>C9KNW3</accession>
<dbReference type="Proteomes" id="UP000003671">
    <property type="component" value="Unassembled WGS sequence"/>
</dbReference>
<evidence type="ECO:0000313" key="1">
    <source>
        <dbReference type="EMBL" id="EEX68460.1"/>
    </source>
</evidence>
<keyword evidence="2" id="KW-1185">Reference proteome</keyword>
<dbReference type="AlphaFoldDB" id="C9KNW3"/>
<reference evidence="1" key="1">
    <citation type="submission" date="2009-09" db="EMBL/GenBank/DDBJ databases">
        <authorList>
            <person name="Weinstock G."/>
            <person name="Sodergren E."/>
            <person name="Clifton S."/>
            <person name="Fulton L."/>
            <person name="Fulton B."/>
            <person name="Courtney L."/>
            <person name="Fronick C."/>
            <person name="Harrison M."/>
            <person name="Strong C."/>
            <person name="Farmer C."/>
            <person name="Delahaunty K."/>
            <person name="Markovic C."/>
            <person name="Hall O."/>
            <person name="Minx P."/>
            <person name="Tomlinson C."/>
            <person name="Mitreva M."/>
            <person name="Nelson J."/>
            <person name="Hou S."/>
            <person name="Wollam A."/>
            <person name="Pepin K.H."/>
            <person name="Johnson M."/>
            <person name="Bhonagiri V."/>
            <person name="Nash W.E."/>
            <person name="Warren W."/>
            <person name="Chinwalla A."/>
            <person name="Mardis E.R."/>
            <person name="Wilson R.K."/>
        </authorList>
    </citation>
    <scope>NUCLEOTIDE SEQUENCE [LARGE SCALE GENOMIC DNA]</scope>
    <source>
        <strain evidence="1">DSM 20544</strain>
    </source>
</reference>
<protein>
    <submittedName>
        <fullName evidence="1">Uncharacterized protein</fullName>
    </submittedName>
</protein>